<dbReference type="CDD" id="cd00063">
    <property type="entry name" value="FN3"/>
    <property type="match status" value="3"/>
</dbReference>
<evidence type="ECO:0000256" key="3">
    <source>
        <dbReference type="ARBA" id="ARBA00022723"/>
    </source>
</evidence>
<dbReference type="Pfam" id="PF01833">
    <property type="entry name" value="TIG"/>
    <property type="match status" value="1"/>
</dbReference>
<keyword evidence="10" id="KW-1185">Reference proteome</keyword>
<keyword evidence="3" id="KW-0479">Metal-binding</keyword>
<proteinExistence type="inferred from homology"/>
<dbReference type="InterPro" id="IPR028994">
    <property type="entry name" value="Integrin_alpha_N"/>
</dbReference>
<dbReference type="InterPro" id="IPR013517">
    <property type="entry name" value="FG-GAP"/>
</dbReference>
<dbReference type="Gene3D" id="3.10.450.490">
    <property type="match status" value="1"/>
</dbReference>
<organism evidence="9 10">
    <name type="scientific">Chryseolinea lacunae</name>
    <dbReference type="NCBI Taxonomy" id="2801331"/>
    <lineage>
        <taxon>Bacteria</taxon>
        <taxon>Pseudomonadati</taxon>
        <taxon>Bacteroidota</taxon>
        <taxon>Cytophagia</taxon>
        <taxon>Cytophagales</taxon>
        <taxon>Fulvivirgaceae</taxon>
        <taxon>Chryseolinea</taxon>
    </lineage>
</organism>
<dbReference type="SUPFAM" id="SSF49265">
    <property type="entry name" value="Fibronectin type III"/>
    <property type="match status" value="2"/>
</dbReference>
<protein>
    <submittedName>
        <fullName evidence="9">M4 family metallopeptidase</fullName>
    </submittedName>
</protein>
<comment type="similarity">
    <text evidence="1">Belongs to the peptidase M4 family.</text>
</comment>
<dbReference type="SUPFAM" id="SSF69318">
    <property type="entry name" value="Integrin alpha N-terminal domain"/>
    <property type="match status" value="2"/>
</dbReference>
<dbReference type="NCBIfam" id="TIGR04183">
    <property type="entry name" value="Por_Secre_tail"/>
    <property type="match status" value="1"/>
</dbReference>
<evidence type="ECO:0000313" key="10">
    <source>
        <dbReference type="Proteomes" id="UP000613030"/>
    </source>
</evidence>
<dbReference type="RefSeq" id="WP_202014508.1">
    <property type="nucleotide sequence ID" value="NZ_JAERRB010000012.1"/>
</dbReference>
<dbReference type="Proteomes" id="UP000613030">
    <property type="component" value="Unassembled WGS sequence"/>
</dbReference>
<reference evidence="9 10" key="1">
    <citation type="submission" date="2021-01" db="EMBL/GenBank/DDBJ databases">
        <title>Chryseolinea sp. Jin1 Genome sequencing and assembly.</title>
        <authorList>
            <person name="Kim I."/>
        </authorList>
    </citation>
    <scope>NUCLEOTIDE SEQUENCE [LARGE SCALE GENOMIC DNA]</scope>
    <source>
        <strain evidence="9 10">Jin1</strain>
    </source>
</reference>
<comment type="caution">
    <text evidence="9">The sequence shown here is derived from an EMBL/GenBank/DDBJ whole genome shotgun (WGS) entry which is preliminary data.</text>
</comment>
<dbReference type="Gene3D" id="1.10.390.10">
    <property type="entry name" value="Neutral Protease Domain 2"/>
    <property type="match status" value="1"/>
</dbReference>
<keyword evidence="2" id="KW-0645">Protease</keyword>
<dbReference type="SMART" id="SM00060">
    <property type="entry name" value="FN3"/>
    <property type="match status" value="5"/>
</dbReference>
<dbReference type="Gene3D" id="2.130.10.130">
    <property type="entry name" value="Integrin alpha, N-terminal"/>
    <property type="match status" value="2"/>
</dbReference>
<dbReference type="Pfam" id="PF00041">
    <property type="entry name" value="fn3"/>
    <property type="match status" value="2"/>
</dbReference>
<evidence type="ECO:0000256" key="4">
    <source>
        <dbReference type="ARBA" id="ARBA00022729"/>
    </source>
</evidence>
<dbReference type="PROSITE" id="PS50853">
    <property type="entry name" value="FN3"/>
    <property type="match status" value="2"/>
</dbReference>
<keyword evidence="7" id="KW-0482">Metalloprotease</keyword>
<keyword evidence="5" id="KW-0378">Hydrolase</keyword>
<dbReference type="Pfam" id="PF02868">
    <property type="entry name" value="Peptidase_M4_C"/>
    <property type="match status" value="1"/>
</dbReference>
<dbReference type="Pfam" id="PF01447">
    <property type="entry name" value="Peptidase_M4"/>
    <property type="match status" value="1"/>
</dbReference>
<name>A0ABS1KZJ7_9BACT</name>
<evidence type="ECO:0000256" key="1">
    <source>
        <dbReference type="ARBA" id="ARBA00009388"/>
    </source>
</evidence>
<dbReference type="InterPro" id="IPR014756">
    <property type="entry name" value="Ig_E-set"/>
</dbReference>
<dbReference type="PANTHER" id="PTHR33794">
    <property type="entry name" value="BACILLOLYSIN"/>
    <property type="match status" value="1"/>
</dbReference>
<dbReference type="Pfam" id="PF07504">
    <property type="entry name" value="FTP"/>
    <property type="match status" value="1"/>
</dbReference>
<dbReference type="InterPro" id="IPR002909">
    <property type="entry name" value="IPT_dom"/>
</dbReference>
<keyword evidence="6" id="KW-0862">Zinc</keyword>
<evidence type="ECO:0000256" key="2">
    <source>
        <dbReference type="ARBA" id="ARBA00022670"/>
    </source>
</evidence>
<dbReference type="InterPro" id="IPR026444">
    <property type="entry name" value="Secre_tail"/>
</dbReference>
<dbReference type="InterPro" id="IPR027268">
    <property type="entry name" value="Peptidase_M4/M1_CTD_sf"/>
</dbReference>
<dbReference type="InterPro" id="IPR001570">
    <property type="entry name" value="Peptidase_M4_C_domain"/>
</dbReference>
<dbReference type="SUPFAM" id="SSF55486">
    <property type="entry name" value="Metalloproteases ('zincins'), catalytic domain"/>
    <property type="match status" value="1"/>
</dbReference>
<dbReference type="Pfam" id="PF13517">
    <property type="entry name" value="FG-GAP_3"/>
    <property type="match status" value="2"/>
</dbReference>
<dbReference type="InterPro" id="IPR003961">
    <property type="entry name" value="FN3_dom"/>
</dbReference>
<dbReference type="PANTHER" id="PTHR33794:SF1">
    <property type="entry name" value="BACILLOLYSIN"/>
    <property type="match status" value="1"/>
</dbReference>
<dbReference type="InterPro" id="IPR050728">
    <property type="entry name" value="Zinc_Metalloprotease_M4"/>
</dbReference>
<dbReference type="InterPro" id="IPR011096">
    <property type="entry name" value="FTP_domain"/>
</dbReference>
<sequence length="1695" mass="187386">MNRILLFTFVGFLSIGQGLAQKTKSVTPASVGVANPGTGTVYYGNRNEPPRAMEFKKGTVSVATFLTNINTYFNIPAAFTFRETESNTDNLGMRHRLLAQYYNGLPVEGMGYRVHEKDGFVTSANGRAVRQVNVDTHVLLGEEQAFRLAAQYLQTKDTTVRAGKKLIVSKDFTLAPESFSIAYQFDIDVSLVERWRVSVDARDGTLINKVSLVNSCHIEEEKDEGPPPPYYSTGTGTSSYYGVRPIRIESTGYNWRLVGQTEHGGKIGTYDFRNASVIVLQLGIPFTPSDIYSSTKTFNDYYQRPGVSAHWSAEQTYEYYLNKHNRNSFDNNGGTITTYVHVDVGMDNAFWTGKVLALGDGSNNNPLVELDVIGHELTHGVTQYEAKLQYSYESGALNESFSDIMAKAIEFDTFGDTATWQMGKYFRANGLRDLSNPNLKNQPDTYSGDLWYTGAADYGGVHTNSGVQNFWFYLLSEGGSGVNDHQVSYSVNSIGIEAAAKIAYRNLTEYLGPQADYLDSRIGSLLATADLYGKNSTTYQEVDKAWDAVGVIDEPIITSLNVYDITATTVKLKGTLLPRGNTVTYRFEYGTTLAYGSTTASYTYSDKVEGILTGLQSKTKYYVKLVATNENGSSNATTEFTTISLAPLVKIKQTADVTETTASLYGEVNPNSLPTSFYFEYGLTPALGSVTPSSPLPAATEYQKVSASISSLQPHKMYYFRLVATNGSATTMSASLNFFTAVKPVITSYAPTVAQIGTEVIIAGLNFNAVAQKNIVNFGATRGTVLSASATQLKVKVPAGASLGPISVMDTDSGLSDESVQEFVPTFTGDFNKNNFQLRVGSTDYMYQTLVHDMDGDSKPDIVVLHYLGFSVFQNVNQGGDLTNESFVRNTYNSEYTPEPISLVDLDGNGLKDVVARYQGQLRVYPNLSVPGFIFFGTPVILPVGNFVDLTFNDFDEDGHPDIALTENLPLGDSVRIKIFRNQNPQGFILPENFVNQFSIRLPYYVYDLIGDDFDNDGKPDLLFGAYNRTFVPILKNNSRPGVLAFDENRVPDAITVNYPRYISQDLNQDGWKDVVSNNRDQVGTMTILENKRTSPVVTLRKTDFAFTGNRASIICPADVNGDGTVDLLTGTGNGKFVLLKNKGGNQAISQSSFEKFEEYGSVNEDIYTQSDMTINDLNGDGRPDVINTYSYNRFPHQGYQMEIWQNSATNNCLDPALVKVNVSTTMATVVLPPNTTRDQFTIEYSYDGNSNWYSVPENLMFNVNRGYDYQVRVRTKCYLGFTDYYYIKFTPECVDTSTFAIGTIGVDNVSIVSSNLSSFEVQYSVAAKNQWLSQFSNTIVNLLPGTTYDLRYRGQCAKPTEFKYKQFTTLCSTLASLTVTDIVYNRAVVRWTSNYSGNVILEYTPDNVTWTLIDVTQTLYPLIPGKQYNVRGRLTCSNTNSEFIYKSFSTPCPNVSALSVDAITPFGATVRWADGSGTGSYIVTYKSGGKVTTVETQSTSFILEDLQPGTQYTVAVAPKCIGAADFTSTTFNTICYVPVALSAEDITHTSAQLTWIDTFGSVPYSIDYSIAGTNVWVTAQTPSTTLSLTKLRPGTQYEVRVHITCTSQTAPDALLRFKTELYDETTFFPNPTDREITIHPSQDLIGHRYSIYDNVGRIVASGELLDYTIDMSNWTPGVYTLKIEDEKPLKIVKR</sequence>
<dbReference type="PRINTS" id="PR00730">
    <property type="entry name" value="THERMOLYSIN"/>
</dbReference>
<dbReference type="EMBL" id="JAERRB010000012">
    <property type="protein sequence ID" value="MBL0744698.1"/>
    <property type="molecule type" value="Genomic_DNA"/>
</dbReference>
<evidence type="ECO:0000256" key="6">
    <source>
        <dbReference type="ARBA" id="ARBA00022833"/>
    </source>
</evidence>
<dbReference type="InterPro" id="IPR013783">
    <property type="entry name" value="Ig-like_fold"/>
</dbReference>
<dbReference type="InterPro" id="IPR023612">
    <property type="entry name" value="Peptidase_M4"/>
</dbReference>
<dbReference type="Pfam" id="PF18962">
    <property type="entry name" value="Por_Secre_tail"/>
    <property type="match status" value="1"/>
</dbReference>
<dbReference type="Gene3D" id="3.10.170.10">
    <property type="match status" value="1"/>
</dbReference>
<dbReference type="InterPro" id="IPR036116">
    <property type="entry name" value="FN3_sf"/>
</dbReference>
<gene>
    <name evidence="9" type="ORF">JI741_25925</name>
</gene>
<keyword evidence="4" id="KW-0732">Signal</keyword>
<evidence type="ECO:0000256" key="7">
    <source>
        <dbReference type="ARBA" id="ARBA00023049"/>
    </source>
</evidence>
<feature type="domain" description="Fibronectin type-III" evidence="8">
    <location>
        <begin position="1455"/>
        <end position="1541"/>
    </location>
</feature>
<dbReference type="SUPFAM" id="SSF81296">
    <property type="entry name" value="E set domains"/>
    <property type="match status" value="1"/>
</dbReference>
<feature type="domain" description="Fibronectin type-III" evidence="8">
    <location>
        <begin position="556"/>
        <end position="648"/>
    </location>
</feature>
<dbReference type="Gene3D" id="2.60.40.10">
    <property type="entry name" value="Immunoglobulins"/>
    <property type="match status" value="4"/>
</dbReference>
<dbReference type="CDD" id="cd09597">
    <property type="entry name" value="M4_TLP"/>
    <property type="match status" value="1"/>
</dbReference>
<evidence type="ECO:0000256" key="5">
    <source>
        <dbReference type="ARBA" id="ARBA00022801"/>
    </source>
</evidence>
<accession>A0ABS1KZJ7</accession>
<evidence type="ECO:0000259" key="8">
    <source>
        <dbReference type="PROSITE" id="PS50853"/>
    </source>
</evidence>
<dbReference type="InterPro" id="IPR013856">
    <property type="entry name" value="Peptidase_M4_domain"/>
</dbReference>
<evidence type="ECO:0000313" key="9">
    <source>
        <dbReference type="EMBL" id="MBL0744698.1"/>
    </source>
</evidence>